<reference evidence="4" key="1">
    <citation type="submission" date="2015-08" db="UniProtKB">
        <authorList>
            <consortium name="WormBaseParasite"/>
        </authorList>
    </citation>
    <scope>IDENTIFICATION</scope>
</reference>
<name>A0A0K0EFX1_STRER</name>
<dbReference type="WBParaSite" id="TCONS_00003516.p1">
    <property type="protein sequence ID" value="TCONS_00003516.p1"/>
    <property type="gene ID" value="XLOC_003257"/>
</dbReference>
<dbReference type="Pfam" id="PF10263">
    <property type="entry name" value="SprT-like"/>
    <property type="match status" value="1"/>
</dbReference>
<dbReference type="InterPro" id="IPR006640">
    <property type="entry name" value="SprT-like_domain"/>
</dbReference>
<dbReference type="InterPro" id="IPR035240">
    <property type="entry name" value="SprT_Zn_ribbon"/>
</dbReference>
<dbReference type="WBParaSite" id="SSTP_0000837800.1">
    <property type="protein sequence ID" value="SSTP_0000837800.1"/>
    <property type="gene ID" value="SSTP_0000837800"/>
</dbReference>
<feature type="domain" description="SprT-like" evidence="2">
    <location>
        <begin position="272"/>
        <end position="425"/>
    </location>
</feature>
<evidence type="ECO:0000256" key="1">
    <source>
        <dbReference type="SAM" id="MobiDB-lite"/>
    </source>
</evidence>
<organism evidence="4">
    <name type="scientific">Strongyloides stercoralis</name>
    <name type="common">Threadworm</name>
    <dbReference type="NCBI Taxonomy" id="6248"/>
    <lineage>
        <taxon>Eukaryota</taxon>
        <taxon>Metazoa</taxon>
        <taxon>Ecdysozoa</taxon>
        <taxon>Nematoda</taxon>
        <taxon>Chromadorea</taxon>
        <taxon>Rhabditida</taxon>
        <taxon>Tylenchina</taxon>
        <taxon>Panagrolaimomorpha</taxon>
        <taxon>Strongyloidoidea</taxon>
        <taxon>Strongyloididae</taxon>
        <taxon>Strongyloides</taxon>
    </lineage>
</organism>
<proteinExistence type="predicted"/>
<dbReference type="SMART" id="SM00731">
    <property type="entry name" value="SprT"/>
    <property type="match status" value="1"/>
</dbReference>
<feature type="region of interest" description="Disordered" evidence="1">
    <location>
        <begin position="176"/>
        <end position="201"/>
    </location>
</feature>
<dbReference type="Proteomes" id="UP000035681">
    <property type="component" value="Unplaced"/>
</dbReference>
<dbReference type="PANTHER" id="PTHR23099:SF0">
    <property type="entry name" value="GERM CELL NUCLEAR ACIDIC PROTEIN"/>
    <property type="match status" value="1"/>
</dbReference>
<evidence type="ECO:0000259" key="2">
    <source>
        <dbReference type="SMART" id="SM00731"/>
    </source>
</evidence>
<dbReference type="AlphaFoldDB" id="A0A0K0EFX1"/>
<keyword evidence="3" id="KW-1185">Reference proteome</keyword>
<accession>A0A0K0EFX1</accession>
<evidence type="ECO:0000313" key="3">
    <source>
        <dbReference type="Proteomes" id="UP000035681"/>
    </source>
</evidence>
<dbReference type="STRING" id="6248.A0A0K0EFX1"/>
<dbReference type="GO" id="GO:0006974">
    <property type="term" value="P:DNA damage response"/>
    <property type="evidence" value="ECO:0007669"/>
    <property type="project" value="UniProtKB-ARBA"/>
</dbReference>
<protein>
    <submittedName>
        <fullName evidence="4 5">SprT-like domain-containing protein</fullName>
    </submittedName>
</protein>
<evidence type="ECO:0000313" key="4">
    <source>
        <dbReference type="WBParaSite" id="SSTP_0000837800.1"/>
    </source>
</evidence>
<sequence>MDNSTTTNFSKPKQKKVRRWSIEEEFLPHNISRKSMSDTQLSTSFSSSCYYTARDSFERSFSLDHDQLITDDSGTCYQKTPEKNFRLKRIPSPILLEDKYLMSDVSGYSKDMEGFLTNDLDSFKSPQNTSASSVEIGVLNEAFIRSLPQVDRDLDSDDSDYDVLKTGRILSILSKKDADNSETSSEDDFSPESSSDKENDEKEKYKYYIKEKRDDAKIKKCRTKIPKDVDFENIDLRDARLFMKYLDDDYPETRPKNVQYFFIKRFFKKRGKELMDICFKIFNMYCFGNSLPDSITLEWNNRLRKTAGTTVFSKKKEIKIVLSDKVCSKPYRVRDTLIHEMCHAASFAIDRVFNDGHGPSFKKWATICGMSFPEMPQVSRCHNYDIKAKFHYICEGCQQTIKRHSKSLNVLKKVCGKCRGRFVLHVQGKKDAAVTVEEVAEVEILSRTLNNSKL</sequence>
<dbReference type="GO" id="GO:0005634">
    <property type="term" value="C:nucleus"/>
    <property type="evidence" value="ECO:0007669"/>
    <property type="project" value="TreeGrafter"/>
</dbReference>
<evidence type="ECO:0000313" key="5">
    <source>
        <dbReference type="WBParaSite" id="TCONS_00003516.p1"/>
    </source>
</evidence>
<dbReference type="PANTHER" id="PTHR23099">
    <property type="entry name" value="TRANSCRIPTIONAL REGULATOR"/>
    <property type="match status" value="1"/>
</dbReference>
<dbReference type="Pfam" id="PF17283">
    <property type="entry name" value="Zn_ribbon_SprT"/>
    <property type="match status" value="1"/>
</dbReference>